<dbReference type="AlphaFoldDB" id="A0A0S3KBD3"/>
<keyword evidence="3" id="KW-1185">Reference proteome</keyword>
<dbReference type="OrthoDB" id="9790745at2"/>
<evidence type="ECO:0000313" key="4">
    <source>
        <dbReference type="Proteomes" id="UP000183039"/>
    </source>
</evidence>
<dbReference type="EMBL" id="JXLC01000009">
    <property type="protein sequence ID" value="OJG91983.1"/>
    <property type="molecule type" value="Genomic_DNA"/>
</dbReference>
<dbReference type="KEGG" id="ess:ATZ33_09260"/>
<evidence type="ECO:0000313" key="3">
    <source>
        <dbReference type="Proteomes" id="UP000065511"/>
    </source>
</evidence>
<dbReference type="Proteomes" id="UP000183039">
    <property type="component" value="Unassembled WGS sequence"/>
</dbReference>
<name>A0A0S3KBD3_9ENTE</name>
<dbReference type="RefSeq" id="WP_071877540.1">
    <property type="nucleotide sequence ID" value="NZ_JXLC01000009.1"/>
</dbReference>
<reference evidence="1 3" key="2">
    <citation type="submission" date="2015-12" db="EMBL/GenBank/DDBJ databases">
        <authorList>
            <person name="Lauer A."/>
            <person name="Humrighouse B."/>
            <person name="Loparev V."/>
            <person name="Shewmaker P.L."/>
            <person name="Whitney A.M."/>
            <person name="McLaughlin R.W."/>
        </authorList>
    </citation>
    <scope>NUCLEOTIDE SEQUENCE [LARGE SCALE GENOMIC DNA]</scope>
    <source>
        <strain evidence="1 3">LMG 23085</strain>
    </source>
</reference>
<dbReference type="PANTHER" id="PTHR36849:SF1">
    <property type="entry name" value="CYTOPLASMIC PROTEIN"/>
    <property type="match status" value="1"/>
</dbReference>
<dbReference type="InterPro" id="IPR052552">
    <property type="entry name" value="YeaO-like"/>
</dbReference>
<sequence length="121" mass="14291">MIQLKRAYAKPDAADGYRILVDRLWPRGMSKEKEHLDLWLKEIAPSNELRKWFNHEVAKYPEFREKYVIELQSGQTQVAFQELLQIMQAYQTLTLIYSAKDEHHNNAVVLKEVLENSCSKK</sequence>
<evidence type="ECO:0000313" key="1">
    <source>
        <dbReference type="EMBL" id="ALS01550.1"/>
    </source>
</evidence>
<dbReference type="Proteomes" id="UP000065511">
    <property type="component" value="Chromosome"/>
</dbReference>
<accession>A0A0S3KBD3</accession>
<gene>
    <name evidence="1" type="ORF">ATZ33_09260</name>
    <name evidence="2" type="ORF">RV15_GL003628</name>
</gene>
<reference evidence="2 4" key="1">
    <citation type="submission" date="2014-12" db="EMBL/GenBank/DDBJ databases">
        <title>Draft genome sequences of 29 type strains of Enterococci.</title>
        <authorList>
            <person name="Zhong Z."/>
            <person name="Sun Z."/>
            <person name="Liu W."/>
            <person name="Zhang W."/>
            <person name="Zhang H."/>
        </authorList>
    </citation>
    <scope>NUCLEOTIDE SEQUENCE [LARGE SCALE GENOMIC DNA]</scope>
    <source>
        <strain evidence="2 4">DSM 22801</strain>
    </source>
</reference>
<organism evidence="2 4">
    <name type="scientific">Enterococcus silesiacus</name>
    <dbReference type="NCBI Taxonomy" id="332949"/>
    <lineage>
        <taxon>Bacteria</taxon>
        <taxon>Bacillati</taxon>
        <taxon>Bacillota</taxon>
        <taxon>Bacilli</taxon>
        <taxon>Lactobacillales</taxon>
        <taxon>Enterococcaceae</taxon>
        <taxon>Enterococcus</taxon>
    </lineage>
</organism>
<dbReference type="Pfam" id="PF22752">
    <property type="entry name" value="DUF488-N3i"/>
    <property type="match status" value="1"/>
</dbReference>
<dbReference type="PANTHER" id="PTHR36849">
    <property type="entry name" value="CYTOPLASMIC PROTEIN-RELATED"/>
    <property type="match status" value="1"/>
</dbReference>
<proteinExistence type="predicted"/>
<protein>
    <submittedName>
        <fullName evidence="1">MarR family transcriptional regulator</fullName>
    </submittedName>
</protein>
<dbReference type="EMBL" id="CP013614">
    <property type="protein sequence ID" value="ALS01550.1"/>
    <property type="molecule type" value="Genomic_DNA"/>
</dbReference>
<evidence type="ECO:0000313" key="2">
    <source>
        <dbReference type="EMBL" id="OJG91983.1"/>
    </source>
</evidence>